<dbReference type="InterPro" id="IPR013525">
    <property type="entry name" value="ABC2_TM"/>
</dbReference>
<dbReference type="PANTHER" id="PTHR43471:SF3">
    <property type="entry name" value="ABC TRANSPORTER PERMEASE PROTEIN NATB"/>
    <property type="match status" value="1"/>
</dbReference>
<keyword evidence="9" id="KW-1185">Reference proteome</keyword>
<dbReference type="GO" id="GO:0016020">
    <property type="term" value="C:membrane"/>
    <property type="evidence" value="ECO:0007669"/>
    <property type="project" value="UniProtKB-SubCell"/>
</dbReference>
<feature type="transmembrane region" description="Helical" evidence="6">
    <location>
        <begin position="312"/>
        <end position="331"/>
    </location>
</feature>
<feature type="domain" description="ABC-2 type transporter transmembrane" evidence="7">
    <location>
        <begin position="30"/>
        <end position="383"/>
    </location>
</feature>
<evidence type="ECO:0000256" key="5">
    <source>
        <dbReference type="SAM" id="MobiDB-lite"/>
    </source>
</evidence>
<feature type="transmembrane region" description="Helical" evidence="6">
    <location>
        <begin position="364"/>
        <end position="386"/>
    </location>
</feature>
<organism evidence="8 9">
    <name type="scientific">Corynebacterium evansiae</name>
    <dbReference type="NCBI Taxonomy" id="2913499"/>
    <lineage>
        <taxon>Bacteria</taxon>
        <taxon>Bacillati</taxon>
        <taxon>Actinomycetota</taxon>
        <taxon>Actinomycetes</taxon>
        <taxon>Mycobacteriales</taxon>
        <taxon>Corynebacteriaceae</taxon>
        <taxon>Corynebacterium</taxon>
    </lineage>
</organism>
<evidence type="ECO:0000256" key="3">
    <source>
        <dbReference type="ARBA" id="ARBA00022989"/>
    </source>
</evidence>
<dbReference type="Proteomes" id="UP001146469">
    <property type="component" value="Unassembled WGS sequence"/>
</dbReference>
<evidence type="ECO:0000256" key="6">
    <source>
        <dbReference type="SAM" id="Phobius"/>
    </source>
</evidence>
<dbReference type="PANTHER" id="PTHR43471">
    <property type="entry name" value="ABC TRANSPORTER PERMEASE"/>
    <property type="match status" value="1"/>
</dbReference>
<evidence type="ECO:0000313" key="8">
    <source>
        <dbReference type="EMBL" id="MCZ9289637.1"/>
    </source>
</evidence>
<feature type="transmembrane region" description="Helical" evidence="6">
    <location>
        <begin position="25"/>
        <end position="48"/>
    </location>
</feature>
<evidence type="ECO:0000256" key="2">
    <source>
        <dbReference type="ARBA" id="ARBA00022692"/>
    </source>
</evidence>
<feature type="region of interest" description="Disordered" evidence="5">
    <location>
        <begin position="73"/>
        <end position="102"/>
    </location>
</feature>
<dbReference type="EMBL" id="JAKMUT010000004">
    <property type="protein sequence ID" value="MCZ9289637.1"/>
    <property type="molecule type" value="Genomic_DNA"/>
</dbReference>
<accession>A0A9X3LKL1</accession>
<keyword evidence="3 6" id="KW-1133">Transmembrane helix</keyword>
<proteinExistence type="predicted"/>
<dbReference type="GO" id="GO:0140359">
    <property type="term" value="F:ABC-type transporter activity"/>
    <property type="evidence" value="ECO:0007669"/>
    <property type="project" value="InterPro"/>
</dbReference>
<comment type="caution">
    <text evidence="8">The sequence shown here is derived from an EMBL/GenBank/DDBJ whole genome shotgun (WGS) entry which is preliminary data.</text>
</comment>
<dbReference type="Pfam" id="PF12698">
    <property type="entry name" value="ABC2_membrane_3"/>
    <property type="match status" value="1"/>
</dbReference>
<evidence type="ECO:0000259" key="7">
    <source>
        <dbReference type="Pfam" id="PF12698"/>
    </source>
</evidence>
<sequence>MSYSSPNTIATVAKREIQVASRSKAIMFSLIVVIAVMLIGVFAGAWFANKDDDNETPKLGLVGIEKEFIDAAPASTEGASEGTEGSGGVEAETVASRDEASSKVTDEDLDAALVKTDSGYELLAEGKPDPAILSTVSAAINAHAQSEALNKVGVSPEEFADATPSVQLETVDLKADDAMEANGPQIVTAMVGVMLMAYFIILFAANVGGRITEEKSSRVVEIILASARPMDFLAGKIIGNTIFGFIGTAIILVIGAVAVSVSGLLGDVDFDYTVVALMLLAFCIGMLFFGSLYAAAGSLVSRTEDLQSTQAPILLFIMGMTYAPLFGLSNMESTFMQVLGWVPPFSLTVAPMNMAAGTMSLPQVLLSFLVAAITTVLVILLVARVYRNSILNNGKKMSWAKALKGA</sequence>
<dbReference type="AlphaFoldDB" id="A0A9X3LKL1"/>
<evidence type="ECO:0000256" key="4">
    <source>
        <dbReference type="ARBA" id="ARBA00023136"/>
    </source>
</evidence>
<gene>
    <name evidence="8" type="ORF">L8V00_05350</name>
</gene>
<feature type="transmembrane region" description="Helical" evidence="6">
    <location>
        <begin position="237"/>
        <end position="262"/>
    </location>
</feature>
<feature type="compositionally biased region" description="Low complexity" evidence="5">
    <location>
        <begin position="74"/>
        <end position="94"/>
    </location>
</feature>
<keyword evidence="4 6" id="KW-0472">Membrane</keyword>
<comment type="subcellular location">
    <subcellularLocation>
        <location evidence="1">Membrane</location>
        <topology evidence="1">Multi-pass membrane protein</topology>
    </subcellularLocation>
</comment>
<feature type="transmembrane region" description="Helical" evidence="6">
    <location>
        <begin position="186"/>
        <end position="208"/>
    </location>
</feature>
<name>A0A9X3LKL1_9CORY</name>
<keyword evidence="2 6" id="KW-0812">Transmembrane</keyword>
<dbReference type="RefSeq" id="WP_239202097.1">
    <property type="nucleotide sequence ID" value="NZ_JAKMUT010000004.1"/>
</dbReference>
<reference evidence="8" key="1">
    <citation type="submission" date="2022-02" db="EMBL/GenBank/DDBJ databases">
        <title>Corynebacterium sp. from urogenital microbiome.</title>
        <authorList>
            <person name="Cappelli E.A."/>
            <person name="Ribeiro T.G."/>
            <person name="Peixe L."/>
        </authorList>
    </citation>
    <scope>NUCLEOTIDE SEQUENCE</scope>
    <source>
        <strain evidence="8">C8Ua_174</strain>
    </source>
</reference>
<feature type="transmembrane region" description="Helical" evidence="6">
    <location>
        <begin position="274"/>
        <end position="300"/>
    </location>
</feature>
<evidence type="ECO:0000313" key="9">
    <source>
        <dbReference type="Proteomes" id="UP001146469"/>
    </source>
</evidence>
<protein>
    <submittedName>
        <fullName evidence="8">ABC transporter permease</fullName>
    </submittedName>
</protein>
<evidence type="ECO:0000256" key="1">
    <source>
        <dbReference type="ARBA" id="ARBA00004141"/>
    </source>
</evidence>